<organism evidence="10 11">
    <name type="scientific">Eptatretus burgeri</name>
    <name type="common">Inshore hagfish</name>
    <dbReference type="NCBI Taxonomy" id="7764"/>
    <lineage>
        <taxon>Eukaryota</taxon>
        <taxon>Metazoa</taxon>
        <taxon>Chordata</taxon>
        <taxon>Craniata</taxon>
        <taxon>Vertebrata</taxon>
        <taxon>Cyclostomata</taxon>
        <taxon>Myxini</taxon>
        <taxon>Myxiniformes</taxon>
        <taxon>Myxinidae</taxon>
        <taxon>Eptatretinae</taxon>
        <taxon>Eptatretus</taxon>
    </lineage>
</organism>
<keyword evidence="11" id="KW-1185">Reference proteome</keyword>
<accession>A0A8C4Q6W5</accession>
<dbReference type="PROSITE" id="PS00027">
    <property type="entry name" value="HOMEOBOX_1"/>
    <property type="match status" value="1"/>
</dbReference>
<evidence type="ECO:0000256" key="3">
    <source>
        <dbReference type="ARBA" id="ARBA00023125"/>
    </source>
</evidence>
<comment type="subcellular location">
    <subcellularLocation>
        <location evidence="1 7 8">Nucleus</location>
    </subcellularLocation>
</comment>
<evidence type="ECO:0000256" key="4">
    <source>
        <dbReference type="ARBA" id="ARBA00023155"/>
    </source>
</evidence>
<protein>
    <submittedName>
        <fullName evidence="10">Retinal homeobox gene 2</fullName>
    </submittedName>
</protein>
<dbReference type="SMART" id="SM00389">
    <property type="entry name" value="HOX"/>
    <property type="match status" value="1"/>
</dbReference>
<proteinExistence type="predicted"/>
<reference evidence="10" key="2">
    <citation type="submission" date="2025-09" db="UniProtKB">
        <authorList>
            <consortium name="Ensembl"/>
        </authorList>
    </citation>
    <scope>IDENTIFICATION</scope>
</reference>
<feature type="DNA-binding region" description="Homeobox" evidence="7">
    <location>
        <begin position="78"/>
        <end position="137"/>
    </location>
</feature>
<feature type="domain" description="Homeobox" evidence="9">
    <location>
        <begin position="76"/>
        <end position="136"/>
    </location>
</feature>
<dbReference type="SUPFAM" id="SSF46689">
    <property type="entry name" value="Homeodomain-like"/>
    <property type="match status" value="1"/>
</dbReference>
<evidence type="ECO:0000256" key="7">
    <source>
        <dbReference type="PROSITE-ProRule" id="PRU00108"/>
    </source>
</evidence>
<dbReference type="GO" id="GO:0000981">
    <property type="term" value="F:DNA-binding transcription factor activity, RNA polymerase II-specific"/>
    <property type="evidence" value="ECO:0007669"/>
    <property type="project" value="InterPro"/>
</dbReference>
<keyword evidence="3 7" id="KW-0238">DNA-binding</keyword>
<name>A0A8C4Q6W5_EPTBU</name>
<dbReference type="AlphaFoldDB" id="A0A8C4Q6W5"/>
<dbReference type="GO" id="GO:0000978">
    <property type="term" value="F:RNA polymerase II cis-regulatory region sequence-specific DNA binding"/>
    <property type="evidence" value="ECO:0007669"/>
    <property type="project" value="TreeGrafter"/>
</dbReference>
<dbReference type="InterPro" id="IPR001356">
    <property type="entry name" value="HD"/>
</dbReference>
<evidence type="ECO:0000313" key="10">
    <source>
        <dbReference type="Ensembl" id="ENSEBUP00000010652.1"/>
    </source>
</evidence>
<keyword evidence="6 7" id="KW-0539">Nucleus</keyword>
<dbReference type="InterPro" id="IPR009057">
    <property type="entry name" value="Homeodomain-like_sf"/>
</dbReference>
<keyword evidence="4 7" id="KW-0371">Homeobox</keyword>
<dbReference type="Pfam" id="PF00046">
    <property type="entry name" value="Homeodomain"/>
    <property type="match status" value="1"/>
</dbReference>
<evidence type="ECO:0000256" key="2">
    <source>
        <dbReference type="ARBA" id="ARBA00023015"/>
    </source>
</evidence>
<keyword evidence="2" id="KW-0805">Transcription regulation</keyword>
<dbReference type="PANTHER" id="PTHR46271:SF4">
    <property type="entry name" value="HOMEOBOX PROTEIN, PUTATIVE-RELATED"/>
    <property type="match status" value="1"/>
</dbReference>
<dbReference type="FunFam" id="1.10.10.60:FF:000071">
    <property type="entry name" value="Retinal homeobox gene 2"/>
    <property type="match status" value="1"/>
</dbReference>
<dbReference type="GO" id="GO:0045944">
    <property type="term" value="P:positive regulation of transcription by RNA polymerase II"/>
    <property type="evidence" value="ECO:0007669"/>
    <property type="project" value="InterPro"/>
</dbReference>
<dbReference type="GeneTree" id="ENSGT00940000163917"/>
<dbReference type="CDD" id="cd00086">
    <property type="entry name" value="homeodomain"/>
    <property type="match status" value="1"/>
</dbReference>
<dbReference type="Ensembl" id="ENSEBUT00000011203.1">
    <property type="protein sequence ID" value="ENSEBUP00000010652.1"/>
    <property type="gene ID" value="ENSEBUG00000006859.1"/>
</dbReference>
<dbReference type="Gene3D" id="1.10.10.60">
    <property type="entry name" value="Homeodomain-like"/>
    <property type="match status" value="1"/>
</dbReference>
<dbReference type="PROSITE" id="PS50071">
    <property type="entry name" value="HOMEOBOX_2"/>
    <property type="match status" value="1"/>
</dbReference>
<evidence type="ECO:0000256" key="8">
    <source>
        <dbReference type="RuleBase" id="RU000682"/>
    </source>
</evidence>
<dbReference type="InterPro" id="IPR017970">
    <property type="entry name" value="Homeobox_CS"/>
</dbReference>
<evidence type="ECO:0000259" key="9">
    <source>
        <dbReference type="PROSITE" id="PS50071"/>
    </source>
</evidence>
<dbReference type="InterPro" id="IPR043562">
    <property type="entry name" value="RAX/RAX2"/>
</dbReference>
<evidence type="ECO:0000256" key="6">
    <source>
        <dbReference type="ARBA" id="ARBA00023242"/>
    </source>
</evidence>
<evidence type="ECO:0000256" key="1">
    <source>
        <dbReference type="ARBA" id="ARBA00004123"/>
    </source>
</evidence>
<evidence type="ECO:0000313" key="11">
    <source>
        <dbReference type="Proteomes" id="UP000694388"/>
    </source>
</evidence>
<keyword evidence="5" id="KW-0804">Transcription</keyword>
<reference evidence="10" key="1">
    <citation type="submission" date="2025-08" db="UniProtKB">
        <authorList>
            <consortium name="Ensembl"/>
        </authorList>
    </citation>
    <scope>IDENTIFICATION</scope>
</reference>
<dbReference type="GO" id="GO:0005634">
    <property type="term" value="C:nucleus"/>
    <property type="evidence" value="ECO:0007669"/>
    <property type="project" value="UniProtKB-SubCell"/>
</dbReference>
<dbReference type="PANTHER" id="PTHR46271">
    <property type="entry name" value="HOMEOBOX PROTEIN, PUTATIVE-RELATED"/>
    <property type="match status" value="1"/>
</dbReference>
<evidence type="ECO:0000256" key="5">
    <source>
        <dbReference type="ARBA" id="ARBA00023163"/>
    </source>
</evidence>
<dbReference type="Proteomes" id="UP000694388">
    <property type="component" value="Unplaced"/>
</dbReference>
<sequence length="304" mass="33216">MEREDSCGTSHAHSIDSILGFQRDDSFFDSSLIQEHLPVEEREASQEHSECDGSAFASLKELPSPEQELDVRVPCGKPRRNRTTFTTFQLHELERAFERSHYPDVYSREELALKVNLPEVRVQVWFQNRRAKWRRQERLEPVTSCLPGQIGQPPCQRPTPPLPLEPWLPPAICGGAGTGSGGSPGVPVTPPVSSPSLSCLLGCNSGLHGPHSLAGLMPQGGQALTYVPSTPTIGHTTHHTLGTAQGQMTVTAYQPALSGLQLSGPPYEETYGLGEVRVPRSGLATLRVKAKEHLQVLGTGWHQM</sequence>